<gene>
    <name evidence="1" type="ORF">ACFPQ9_25900</name>
</gene>
<evidence type="ECO:0000313" key="1">
    <source>
        <dbReference type="EMBL" id="MFC5217276.1"/>
    </source>
</evidence>
<organism evidence="1 2">
    <name type="scientific">Streptomyces coerulescens</name>
    <dbReference type="NCBI Taxonomy" id="29304"/>
    <lineage>
        <taxon>Bacteria</taxon>
        <taxon>Bacillati</taxon>
        <taxon>Actinomycetota</taxon>
        <taxon>Actinomycetes</taxon>
        <taxon>Kitasatosporales</taxon>
        <taxon>Streptomycetaceae</taxon>
        <taxon>Streptomyces</taxon>
    </lineage>
</organism>
<proteinExistence type="predicted"/>
<dbReference type="Proteomes" id="UP001596263">
    <property type="component" value="Unassembled WGS sequence"/>
</dbReference>
<keyword evidence="2" id="KW-1185">Reference proteome</keyword>
<accession>A0ABW0CN82</accession>
<evidence type="ECO:0000313" key="2">
    <source>
        <dbReference type="Proteomes" id="UP001596263"/>
    </source>
</evidence>
<name>A0ABW0CN82_STRCD</name>
<protein>
    <recommendedName>
        <fullName evidence="3">PE-PGRS family protein</fullName>
    </recommendedName>
</protein>
<reference evidence="2" key="1">
    <citation type="journal article" date="2019" name="Int. J. Syst. Evol. Microbiol.">
        <title>The Global Catalogue of Microorganisms (GCM) 10K type strain sequencing project: providing services to taxonomists for standard genome sequencing and annotation.</title>
        <authorList>
            <consortium name="The Broad Institute Genomics Platform"/>
            <consortium name="The Broad Institute Genome Sequencing Center for Infectious Disease"/>
            <person name="Wu L."/>
            <person name="Ma J."/>
        </authorList>
    </citation>
    <scope>NUCLEOTIDE SEQUENCE [LARGE SCALE GENOMIC DNA]</scope>
    <source>
        <strain evidence="2">KCTC 42586</strain>
    </source>
</reference>
<sequence length="260" mass="29205">MTNTEPERYRDDVRTPLLAAGWVETAAGSLVADNGAFWAETNDSLDSGVDSPDKAWSVLFGSDVPAPVIVAVATVAAKGGEDGVLQRLCSEIDGAHLARWEEEQDHQRTRLAWKSAARRAQRRQPHEREGLIFHLERENSRLHAFIRLANDAARASSTAWEESSADAFRLREEVGRLHSQRAQLRARMEADIRKARFTDADLDVDAASPEELRAHVRELRTQLEETTGHRTYWHHEVQCADARLRELEAQVRQATAGGDR</sequence>
<comment type="caution">
    <text evidence="1">The sequence shown here is derived from an EMBL/GenBank/DDBJ whole genome shotgun (WGS) entry which is preliminary data.</text>
</comment>
<evidence type="ECO:0008006" key="3">
    <source>
        <dbReference type="Google" id="ProtNLM"/>
    </source>
</evidence>
<dbReference type="EMBL" id="JBHSKM010000019">
    <property type="protein sequence ID" value="MFC5217276.1"/>
    <property type="molecule type" value="Genomic_DNA"/>
</dbReference>
<dbReference type="RefSeq" id="WP_380857803.1">
    <property type="nucleotide sequence ID" value="NZ_JBHSKM010000019.1"/>
</dbReference>